<comment type="function">
    <text evidence="1">Involved in the transposition of the insertion sequence.</text>
</comment>
<proteinExistence type="predicted"/>
<evidence type="ECO:0000256" key="1">
    <source>
        <dbReference type="ARBA" id="ARBA00002286"/>
    </source>
</evidence>
<evidence type="ECO:0000313" key="3">
    <source>
        <dbReference type="EMBL" id="KXA63865.1"/>
    </source>
</evidence>
<dbReference type="Pfam" id="PF13276">
    <property type="entry name" value="HTH_21"/>
    <property type="match status" value="1"/>
</dbReference>
<gene>
    <name evidence="3" type="ORF">HMPREF3233_01199</name>
</gene>
<dbReference type="InterPro" id="IPR050900">
    <property type="entry name" value="Transposase_IS3/IS150/IS904"/>
</dbReference>
<dbReference type="PANTHER" id="PTHR46889">
    <property type="entry name" value="TRANSPOSASE INSF FOR INSERTION SEQUENCE IS3B-RELATED"/>
    <property type="match status" value="1"/>
</dbReference>
<dbReference type="NCBIfam" id="NF033516">
    <property type="entry name" value="transpos_IS3"/>
    <property type="match status" value="1"/>
</dbReference>
<accession>A0A133S4B2</accession>
<feature type="domain" description="Integrase catalytic" evidence="2">
    <location>
        <begin position="99"/>
        <end position="231"/>
    </location>
</feature>
<dbReference type="InterPro" id="IPR048020">
    <property type="entry name" value="Transpos_IS3"/>
</dbReference>
<evidence type="ECO:0000313" key="4">
    <source>
        <dbReference type="Proteomes" id="UP000070226"/>
    </source>
</evidence>
<comment type="caution">
    <text evidence="3">The sequence shown here is derived from an EMBL/GenBank/DDBJ whole genome shotgun (WGS) entry which is preliminary data.</text>
</comment>
<evidence type="ECO:0000259" key="2">
    <source>
        <dbReference type="PROSITE" id="PS50994"/>
    </source>
</evidence>
<dbReference type="GO" id="GO:0003676">
    <property type="term" value="F:nucleic acid binding"/>
    <property type="evidence" value="ECO:0007669"/>
    <property type="project" value="InterPro"/>
</dbReference>
<dbReference type="AlphaFoldDB" id="A0A133S4B2"/>
<reference evidence="3 4" key="1">
    <citation type="submission" date="2016-01" db="EMBL/GenBank/DDBJ databases">
        <authorList>
            <person name="Oliw E.H."/>
        </authorList>
    </citation>
    <scope>NUCLEOTIDE SEQUENCE [LARGE SCALE GENOMIC DNA]</scope>
    <source>
        <strain evidence="3 4">CMW7756B</strain>
    </source>
</reference>
<sequence>MGMAKSTYYFELSKVDLVDERNIQLKEEIQKIFTEHKGRYGVRRVYQELLNRGFIVNHKRVQRLMKIMGLAGKRPKEKYHSYKGQVGKIADNIINRDFSTTAPFQKWTTDVSQFNFPWGKCYLSPILDMNTNEVISYDLALRPNLEQISRMLDRAFKKYPNLSGLIFHSDQGWQYQHKYFRNALKEHGIIQSMSRKGNCYDNSVMETFFGRLKTEIYYGCEMEYPSFNAFA</sequence>
<protein>
    <submittedName>
        <fullName evidence="3">Integrase core domain protein</fullName>
    </submittedName>
</protein>
<dbReference type="InterPro" id="IPR036397">
    <property type="entry name" value="RNaseH_sf"/>
</dbReference>
<dbReference type="GO" id="GO:0015074">
    <property type="term" value="P:DNA integration"/>
    <property type="evidence" value="ECO:0007669"/>
    <property type="project" value="InterPro"/>
</dbReference>
<name>A0A133S4B2_9FIRM</name>
<dbReference type="InterPro" id="IPR001584">
    <property type="entry name" value="Integrase_cat-core"/>
</dbReference>
<dbReference type="Pfam" id="PF00665">
    <property type="entry name" value="rve"/>
    <property type="match status" value="1"/>
</dbReference>
<dbReference type="PANTHER" id="PTHR46889:SF7">
    <property type="entry name" value="TRANSPOSASE FOR INSERTION SEQUENCE ELEMENT IS904"/>
    <property type="match status" value="1"/>
</dbReference>
<dbReference type="SUPFAM" id="SSF53098">
    <property type="entry name" value="Ribonuclease H-like"/>
    <property type="match status" value="1"/>
</dbReference>
<dbReference type="Gene3D" id="3.30.420.10">
    <property type="entry name" value="Ribonuclease H-like superfamily/Ribonuclease H"/>
    <property type="match status" value="1"/>
</dbReference>
<dbReference type="EMBL" id="LRQT01000047">
    <property type="protein sequence ID" value="KXA63865.1"/>
    <property type="molecule type" value="Genomic_DNA"/>
</dbReference>
<dbReference type="PROSITE" id="PS50994">
    <property type="entry name" value="INTEGRASE"/>
    <property type="match status" value="1"/>
</dbReference>
<feature type="non-terminal residue" evidence="3">
    <location>
        <position position="231"/>
    </location>
</feature>
<dbReference type="InterPro" id="IPR025948">
    <property type="entry name" value="HTH-like_dom"/>
</dbReference>
<organism evidence="3">
    <name type="scientific">Veillonella atypica</name>
    <dbReference type="NCBI Taxonomy" id="39777"/>
    <lineage>
        <taxon>Bacteria</taxon>
        <taxon>Bacillati</taxon>
        <taxon>Bacillota</taxon>
        <taxon>Negativicutes</taxon>
        <taxon>Veillonellales</taxon>
        <taxon>Veillonellaceae</taxon>
        <taxon>Veillonella</taxon>
    </lineage>
</organism>
<dbReference type="InterPro" id="IPR012337">
    <property type="entry name" value="RNaseH-like_sf"/>
</dbReference>
<dbReference type="Proteomes" id="UP000070226">
    <property type="component" value="Unassembled WGS sequence"/>
</dbReference>